<reference evidence="1" key="1">
    <citation type="submission" date="2020-05" db="EMBL/GenBank/DDBJ databases">
        <title>Mycena genomes resolve the evolution of fungal bioluminescence.</title>
        <authorList>
            <person name="Tsai I.J."/>
        </authorList>
    </citation>
    <scope>NUCLEOTIDE SEQUENCE</scope>
    <source>
        <strain evidence="1">160909Yilan</strain>
    </source>
</reference>
<dbReference type="EMBL" id="JACAZH010000117">
    <property type="protein sequence ID" value="KAF7324341.1"/>
    <property type="molecule type" value="Genomic_DNA"/>
</dbReference>
<organism evidence="1 2">
    <name type="scientific">Mycena sanguinolenta</name>
    <dbReference type="NCBI Taxonomy" id="230812"/>
    <lineage>
        <taxon>Eukaryota</taxon>
        <taxon>Fungi</taxon>
        <taxon>Dikarya</taxon>
        <taxon>Basidiomycota</taxon>
        <taxon>Agaricomycotina</taxon>
        <taxon>Agaricomycetes</taxon>
        <taxon>Agaricomycetidae</taxon>
        <taxon>Agaricales</taxon>
        <taxon>Marasmiineae</taxon>
        <taxon>Mycenaceae</taxon>
        <taxon>Mycena</taxon>
    </lineage>
</organism>
<gene>
    <name evidence="1" type="ORF">MSAN_02523600</name>
</gene>
<sequence length="230" mass="25261">MAPAAEVGRCDAALDVVSFGSIPEHPPPRRSLSTGAAHPPRLVACLGQAAPAFCVVGIHSFMVHSLRFDDHSRSISTVSDSPPPLRTVHIPTQRPRRTISVSVVGCDFASTNLGRRLRLCQRARGQDDTDVVVHGQQHEVDVLDVFPLRQAKMVYGTGTKRPVVLGQLRLLFAHLSCLTMPAWLRSPRFLASRANTVLCALEKHRYLHHRRRTRQAFCRGALDPDSGASS</sequence>
<dbReference type="AlphaFoldDB" id="A0A8H6TX66"/>
<keyword evidence="2" id="KW-1185">Reference proteome</keyword>
<evidence type="ECO:0000313" key="1">
    <source>
        <dbReference type="EMBL" id="KAF7324341.1"/>
    </source>
</evidence>
<name>A0A8H6TX66_9AGAR</name>
<dbReference type="Proteomes" id="UP000623467">
    <property type="component" value="Unassembled WGS sequence"/>
</dbReference>
<comment type="caution">
    <text evidence="1">The sequence shown here is derived from an EMBL/GenBank/DDBJ whole genome shotgun (WGS) entry which is preliminary data.</text>
</comment>
<protein>
    <submittedName>
        <fullName evidence="1">Uncharacterized protein</fullName>
    </submittedName>
</protein>
<accession>A0A8H6TX66</accession>
<evidence type="ECO:0000313" key="2">
    <source>
        <dbReference type="Proteomes" id="UP000623467"/>
    </source>
</evidence>
<proteinExistence type="predicted"/>